<reference evidence="6 7" key="1">
    <citation type="journal article" date="2016" name="Sci. Rep.">
        <title>Metabolic traits of an uncultured archaeal lineage -MSBL1- from brine pools of the Red Sea.</title>
        <authorList>
            <person name="Mwirichia R."/>
            <person name="Alam I."/>
            <person name="Rashid M."/>
            <person name="Vinu M."/>
            <person name="Ba-Alawi W."/>
            <person name="Anthony Kamau A."/>
            <person name="Kamanda Ngugi D."/>
            <person name="Goker M."/>
            <person name="Klenk H.P."/>
            <person name="Bajic V."/>
            <person name="Stingl U."/>
        </authorList>
    </citation>
    <scope>NUCLEOTIDE SEQUENCE [LARGE SCALE GENOMIC DNA]</scope>
    <source>
        <strain evidence="6">SCGC-AAA261C02</strain>
    </source>
</reference>
<feature type="domain" description="Thioredoxin" evidence="5">
    <location>
        <begin position="1"/>
        <end position="121"/>
    </location>
</feature>
<name>A0A133V225_9EURY</name>
<evidence type="ECO:0000256" key="2">
    <source>
        <dbReference type="ARBA" id="ARBA00022982"/>
    </source>
</evidence>
<dbReference type="SUPFAM" id="SSF52833">
    <property type="entry name" value="Thioredoxin-like"/>
    <property type="match status" value="1"/>
</dbReference>
<dbReference type="Gene3D" id="3.40.30.10">
    <property type="entry name" value="Glutaredoxin"/>
    <property type="match status" value="1"/>
</dbReference>
<keyword evidence="2" id="KW-0249">Electron transport</keyword>
<dbReference type="EMBL" id="LHXW01000003">
    <property type="protein sequence ID" value="KXB00504.1"/>
    <property type="molecule type" value="Genomic_DNA"/>
</dbReference>
<dbReference type="InterPro" id="IPR017937">
    <property type="entry name" value="Thioredoxin_CS"/>
</dbReference>
<dbReference type="Proteomes" id="UP000070520">
    <property type="component" value="Unassembled WGS sequence"/>
</dbReference>
<dbReference type="InterPro" id="IPR005746">
    <property type="entry name" value="Thioredoxin"/>
</dbReference>
<dbReference type="NCBIfam" id="TIGR01068">
    <property type="entry name" value="thioredoxin"/>
    <property type="match status" value="1"/>
</dbReference>
<dbReference type="PROSITE" id="PS00194">
    <property type="entry name" value="THIOREDOXIN_1"/>
    <property type="match status" value="1"/>
</dbReference>
<dbReference type="PRINTS" id="PR00421">
    <property type="entry name" value="THIOREDOXIN"/>
</dbReference>
<dbReference type="Pfam" id="PF00085">
    <property type="entry name" value="Thioredoxin"/>
    <property type="match status" value="1"/>
</dbReference>
<dbReference type="InterPro" id="IPR036249">
    <property type="entry name" value="Thioredoxin-like_sf"/>
</dbReference>
<keyword evidence="3" id="KW-1015">Disulfide bond</keyword>
<dbReference type="AlphaFoldDB" id="A0A133V225"/>
<dbReference type="PANTHER" id="PTHR45663">
    <property type="entry name" value="GEO12009P1"/>
    <property type="match status" value="1"/>
</dbReference>
<dbReference type="PROSITE" id="PS51352">
    <property type="entry name" value="THIOREDOXIN_2"/>
    <property type="match status" value="1"/>
</dbReference>
<dbReference type="InterPro" id="IPR013766">
    <property type="entry name" value="Thioredoxin_domain"/>
</dbReference>
<dbReference type="GO" id="GO:0015035">
    <property type="term" value="F:protein-disulfide reductase activity"/>
    <property type="evidence" value="ECO:0007669"/>
    <property type="project" value="InterPro"/>
</dbReference>
<organism evidence="6 7">
    <name type="scientific">candidate division MSBL1 archaeon SCGC-AAA261C02</name>
    <dbReference type="NCBI Taxonomy" id="1698272"/>
    <lineage>
        <taxon>Archaea</taxon>
        <taxon>Methanobacteriati</taxon>
        <taxon>Methanobacteriota</taxon>
        <taxon>candidate division MSBL1</taxon>
    </lineage>
</organism>
<evidence type="ECO:0000313" key="6">
    <source>
        <dbReference type="EMBL" id="KXB00504.1"/>
    </source>
</evidence>
<protein>
    <recommendedName>
        <fullName evidence="5">Thioredoxin domain-containing protein</fullName>
    </recommendedName>
</protein>
<evidence type="ECO:0000256" key="4">
    <source>
        <dbReference type="ARBA" id="ARBA00023284"/>
    </source>
</evidence>
<dbReference type="FunFam" id="3.40.30.10:FF:000001">
    <property type="entry name" value="Thioredoxin"/>
    <property type="match status" value="1"/>
</dbReference>
<evidence type="ECO:0000259" key="5">
    <source>
        <dbReference type="PROSITE" id="PS51352"/>
    </source>
</evidence>
<comment type="caution">
    <text evidence="6">The sequence shown here is derived from an EMBL/GenBank/DDBJ whole genome shotgun (WGS) entry which is preliminary data.</text>
</comment>
<evidence type="ECO:0000313" key="7">
    <source>
        <dbReference type="Proteomes" id="UP000070520"/>
    </source>
</evidence>
<gene>
    <name evidence="6" type="ORF">AKJ42_00530</name>
</gene>
<evidence type="ECO:0000256" key="1">
    <source>
        <dbReference type="ARBA" id="ARBA00022448"/>
    </source>
</evidence>
<keyword evidence="7" id="KW-1185">Reference proteome</keyword>
<proteinExistence type="predicted"/>
<keyword evidence="4" id="KW-0676">Redox-active center</keyword>
<dbReference type="PANTHER" id="PTHR45663:SF11">
    <property type="entry name" value="GEO12009P1"/>
    <property type="match status" value="1"/>
</dbReference>
<evidence type="ECO:0000256" key="3">
    <source>
        <dbReference type="ARBA" id="ARBA00023157"/>
    </source>
</evidence>
<keyword evidence="1" id="KW-0813">Transport</keyword>
<dbReference type="CDD" id="cd02947">
    <property type="entry name" value="TRX_family"/>
    <property type="match status" value="1"/>
</dbReference>
<sequence>MQELASSQSSSDLPTEPITLSGANFEEASKKFPLLVVDYWAVWCPPCKALEPIIEELAEELSGKVVFGKLNIDENRGIAQKFGVSAIPTLLVMKDGREVDRVVGLAPKNALKEKLLNYLED</sequence>
<accession>A0A133V225</accession>
<dbReference type="GO" id="GO:0005737">
    <property type="term" value="C:cytoplasm"/>
    <property type="evidence" value="ECO:0007669"/>
    <property type="project" value="TreeGrafter"/>
</dbReference>